<dbReference type="AlphaFoldDB" id="A0A4P0Y4Z7"/>
<sequence length="84" mass="9900">MLLSPCLDTGRQDQVDVRVMHQRVRQFYRRLIDPANQVLRRAGRDGSLQHDISRFVGGFFCTRVRRENDGVTRFQTDERFENGC</sequence>
<reference evidence="1" key="1">
    <citation type="submission" date="2019-04" db="EMBL/GenBank/DDBJ databases">
        <authorList>
            <consortium name="Pathogen Informatics"/>
        </authorList>
    </citation>
    <scope>NUCLEOTIDE SEQUENCE</scope>
    <source>
        <strain evidence="1">NCTC9183</strain>
    </source>
</reference>
<name>A0A4P0Y4Z7_KLEPN</name>
<dbReference type="EMBL" id="CABDVL010000003">
    <property type="protein sequence ID" value="VTM56978.1"/>
    <property type="molecule type" value="Genomic_DNA"/>
</dbReference>
<organism evidence="1">
    <name type="scientific">Klebsiella pneumoniae</name>
    <dbReference type="NCBI Taxonomy" id="573"/>
    <lineage>
        <taxon>Bacteria</taxon>
        <taxon>Pseudomonadati</taxon>
        <taxon>Pseudomonadota</taxon>
        <taxon>Gammaproteobacteria</taxon>
        <taxon>Enterobacterales</taxon>
        <taxon>Enterobacteriaceae</taxon>
        <taxon>Klebsiella/Raoultella group</taxon>
        <taxon>Klebsiella</taxon>
        <taxon>Klebsiella pneumoniae complex</taxon>
    </lineage>
</organism>
<evidence type="ECO:0000313" key="1">
    <source>
        <dbReference type="EMBL" id="VTM56978.1"/>
    </source>
</evidence>
<dbReference type="Proteomes" id="UP000507695">
    <property type="component" value="Unassembled WGS sequence"/>
</dbReference>
<gene>
    <name evidence="1" type="ORF">NCTC9183_04433</name>
</gene>
<proteinExistence type="predicted"/>
<accession>A0A4P0Y4Z7</accession>
<protein>
    <submittedName>
        <fullName evidence="1">Uncharacterized protein</fullName>
    </submittedName>
</protein>